<dbReference type="SUPFAM" id="SSF48498">
    <property type="entry name" value="Tetracyclin repressor-like, C-terminal domain"/>
    <property type="match status" value="1"/>
</dbReference>
<dbReference type="InterPro" id="IPR009057">
    <property type="entry name" value="Homeodomain-like_sf"/>
</dbReference>
<dbReference type="SUPFAM" id="SSF46689">
    <property type="entry name" value="Homeodomain-like"/>
    <property type="match status" value="1"/>
</dbReference>
<keyword evidence="5" id="KW-1185">Reference proteome</keyword>
<evidence type="ECO:0000256" key="2">
    <source>
        <dbReference type="PROSITE-ProRule" id="PRU00335"/>
    </source>
</evidence>
<sequence length="207" mass="22285">MYARDVPKLWTETIDAHRAAVRDAALDAMAALVAEQGLVSLTMSQIAEKAGVGRATLYKYFPDAQAVLTAWHERQITAHLDRLTAAADPAEPAFVRLQAALQTFAQIQHHSARHHGGELATLLHRGEHVDRAQQRLREFVRKLIAEAAEDGDLRHDVPADELAGYCLHALTAAGTLGSPDAVHRLVAVTLAGLNAPAPLDRGGAAHD</sequence>
<keyword evidence="1 2" id="KW-0238">DNA-binding</keyword>
<gene>
    <name evidence="4" type="ORF">Mco01_61440</name>
</gene>
<evidence type="ECO:0000256" key="1">
    <source>
        <dbReference type="ARBA" id="ARBA00023125"/>
    </source>
</evidence>
<dbReference type="EMBL" id="BOOC01000035">
    <property type="protein sequence ID" value="GIH43144.1"/>
    <property type="molecule type" value="Genomic_DNA"/>
</dbReference>
<accession>A0ABQ4G7U6</accession>
<dbReference type="Gene3D" id="1.10.357.10">
    <property type="entry name" value="Tetracycline Repressor, domain 2"/>
    <property type="match status" value="1"/>
</dbReference>
<dbReference type="InterPro" id="IPR050109">
    <property type="entry name" value="HTH-type_TetR-like_transc_reg"/>
</dbReference>
<dbReference type="PANTHER" id="PTHR30055:SF226">
    <property type="entry name" value="HTH-TYPE TRANSCRIPTIONAL REGULATOR PKSA"/>
    <property type="match status" value="1"/>
</dbReference>
<evidence type="ECO:0000313" key="4">
    <source>
        <dbReference type="EMBL" id="GIH43144.1"/>
    </source>
</evidence>
<evidence type="ECO:0000313" key="5">
    <source>
        <dbReference type="Proteomes" id="UP000603904"/>
    </source>
</evidence>
<dbReference type="InterPro" id="IPR001647">
    <property type="entry name" value="HTH_TetR"/>
</dbReference>
<dbReference type="InterPro" id="IPR036271">
    <property type="entry name" value="Tet_transcr_reg_TetR-rel_C_sf"/>
</dbReference>
<reference evidence="4 5" key="1">
    <citation type="submission" date="2021-01" db="EMBL/GenBank/DDBJ databases">
        <title>Whole genome shotgun sequence of Microbispora corallina NBRC 16416.</title>
        <authorList>
            <person name="Komaki H."/>
            <person name="Tamura T."/>
        </authorList>
    </citation>
    <scope>NUCLEOTIDE SEQUENCE [LARGE SCALE GENOMIC DNA]</scope>
    <source>
        <strain evidence="4 5">NBRC 16416</strain>
    </source>
</reference>
<dbReference type="Proteomes" id="UP000603904">
    <property type="component" value="Unassembled WGS sequence"/>
</dbReference>
<dbReference type="InterPro" id="IPR049445">
    <property type="entry name" value="TetR_SbtR-like_C"/>
</dbReference>
<comment type="caution">
    <text evidence="4">The sequence shown here is derived from an EMBL/GenBank/DDBJ whole genome shotgun (WGS) entry which is preliminary data.</text>
</comment>
<feature type="domain" description="HTH tetR-type" evidence="3">
    <location>
        <begin position="19"/>
        <end position="79"/>
    </location>
</feature>
<evidence type="ECO:0000259" key="3">
    <source>
        <dbReference type="PROSITE" id="PS50977"/>
    </source>
</evidence>
<dbReference type="PANTHER" id="PTHR30055">
    <property type="entry name" value="HTH-TYPE TRANSCRIPTIONAL REGULATOR RUTR"/>
    <property type="match status" value="1"/>
</dbReference>
<feature type="DNA-binding region" description="H-T-H motif" evidence="2">
    <location>
        <begin position="42"/>
        <end position="61"/>
    </location>
</feature>
<name>A0ABQ4G7U6_9ACTN</name>
<dbReference type="PROSITE" id="PS50977">
    <property type="entry name" value="HTH_TETR_2"/>
    <property type="match status" value="1"/>
</dbReference>
<dbReference type="Pfam" id="PF00440">
    <property type="entry name" value="TetR_N"/>
    <property type="match status" value="1"/>
</dbReference>
<organism evidence="4 5">
    <name type="scientific">Microbispora corallina</name>
    <dbReference type="NCBI Taxonomy" id="83302"/>
    <lineage>
        <taxon>Bacteria</taxon>
        <taxon>Bacillati</taxon>
        <taxon>Actinomycetota</taxon>
        <taxon>Actinomycetes</taxon>
        <taxon>Streptosporangiales</taxon>
        <taxon>Streptosporangiaceae</taxon>
        <taxon>Microbispora</taxon>
    </lineage>
</organism>
<dbReference type="PRINTS" id="PR00455">
    <property type="entry name" value="HTHTETR"/>
</dbReference>
<protein>
    <recommendedName>
        <fullName evidence="3">HTH tetR-type domain-containing protein</fullName>
    </recommendedName>
</protein>
<dbReference type="Pfam" id="PF21597">
    <property type="entry name" value="TetR_C_43"/>
    <property type="match status" value="1"/>
</dbReference>
<proteinExistence type="predicted"/>